<evidence type="ECO:0000259" key="8">
    <source>
        <dbReference type="PROSITE" id="PS50850"/>
    </source>
</evidence>
<keyword evidence="5 7" id="KW-0472">Membrane</keyword>
<dbReference type="InterPro" id="IPR011701">
    <property type="entry name" value="MFS"/>
</dbReference>
<evidence type="ECO:0000313" key="9">
    <source>
        <dbReference type="EMBL" id="KAK9916408.1"/>
    </source>
</evidence>
<comment type="similarity">
    <text evidence="6">Belongs to the major facilitator superfamily. Spinster (TC 2.A.1.49) family.</text>
</comment>
<dbReference type="InterPro" id="IPR036259">
    <property type="entry name" value="MFS_trans_sf"/>
</dbReference>
<dbReference type="InterPro" id="IPR044770">
    <property type="entry name" value="MFS_spinster-like"/>
</dbReference>
<dbReference type="PANTHER" id="PTHR23505">
    <property type="entry name" value="SPINSTER"/>
    <property type="match status" value="1"/>
</dbReference>
<keyword evidence="4 7" id="KW-1133">Transmembrane helix</keyword>
<feature type="transmembrane region" description="Helical" evidence="7">
    <location>
        <begin position="114"/>
        <end position="134"/>
    </location>
</feature>
<feature type="transmembrane region" description="Helical" evidence="7">
    <location>
        <begin position="86"/>
        <end position="107"/>
    </location>
</feature>
<name>A0ABR2YWZ2_9CHLO</name>
<evidence type="ECO:0000313" key="10">
    <source>
        <dbReference type="Proteomes" id="UP001491310"/>
    </source>
</evidence>
<keyword evidence="2" id="KW-0813">Transport</keyword>
<organism evidence="9 10">
    <name type="scientific">Coccomyxa subellipsoidea</name>
    <dbReference type="NCBI Taxonomy" id="248742"/>
    <lineage>
        <taxon>Eukaryota</taxon>
        <taxon>Viridiplantae</taxon>
        <taxon>Chlorophyta</taxon>
        <taxon>core chlorophytes</taxon>
        <taxon>Trebouxiophyceae</taxon>
        <taxon>Trebouxiophyceae incertae sedis</taxon>
        <taxon>Coccomyxaceae</taxon>
        <taxon>Coccomyxa</taxon>
    </lineage>
</organism>
<comment type="subcellular location">
    <subcellularLocation>
        <location evidence="1">Membrane</location>
        <topology evidence="1">Multi-pass membrane protein</topology>
    </subcellularLocation>
</comment>
<keyword evidence="10" id="KW-1185">Reference proteome</keyword>
<dbReference type="Proteomes" id="UP001491310">
    <property type="component" value="Unassembled WGS sequence"/>
</dbReference>
<proteinExistence type="inferred from homology"/>
<evidence type="ECO:0000256" key="7">
    <source>
        <dbReference type="SAM" id="Phobius"/>
    </source>
</evidence>
<dbReference type="InterPro" id="IPR020846">
    <property type="entry name" value="MFS_dom"/>
</dbReference>
<feature type="transmembrane region" description="Helical" evidence="7">
    <location>
        <begin position="47"/>
        <end position="74"/>
    </location>
</feature>
<gene>
    <name evidence="9" type="ORF">WJX75_002245</name>
</gene>
<dbReference type="EMBL" id="JALJOT010000003">
    <property type="protein sequence ID" value="KAK9916408.1"/>
    <property type="molecule type" value="Genomic_DNA"/>
</dbReference>
<dbReference type="PANTHER" id="PTHR23505:SF79">
    <property type="entry name" value="PROTEIN SPINSTER"/>
    <property type="match status" value="1"/>
</dbReference>
<evidence type="ECO:0000256" key="5">
    <source>
        <dbReference type="ARBA" id="ARBA00023136"/>
    </source>
</evidence>
<dbReference type="Gene3D" id="1.20.1250.20">
    <property type="entry name" value="MFS general substrate transporter like domains"/>
    <property type="match status" value="1"/>
</dbReference>
<evidence type="ECO:0000256" key="3">
    <source>
        <dbReference type="ARBA" id="ARBA00022692"/>
    </source>
</evidence>
<reference evidence="9 10" key="1">
    <citation type="journal article" date="2024" name="Nat. Commun.">
        <title>Phylogenomics reveals the evolutionary origins of lichenization in chlorophyte algae.</title>
        <authorList>
            <person name="Puginier C."/>
            <person name="Libourel C."/>
            <person name="Otte J."/>
            <person name="Skaloud P."/>
            <person name="Haon M."/>
            <person name="Grisel S."/>
            <person name="Petersen M."/>
            <person name="Berrin J.G."/>
            <person name="Delaux P.M."/>
            <person name="Dal Grande F."/>
            <person name="Keller J."/>
        </authorList>
    </citation>
    <scope>NUCLEOTIDE SEQUENCE [LARGE SCALE GENOMIC DNA]</scope>
    <source>
        <strain evidence="9 10">SAG 216-7</strain>
    </source>
</reference>
<evidence type="ECO:0000256" key="6">
    <source>
        <dbReference type="ARBA" id="ARBA00024338"/>
    </source>
</evidence>
<feature type="transmembrane region" description="Helical" evidence="7">
    <location>
        <begin position="392"/>
        <end position="414"/>
    </location>
</feature>
<sequence>MERSQRRFGQAPRTDYVKIDFRAPSKQTVNPFQPSSWPKLDVDVGTFWGLLVLSLAYVHHSTTGFALPALLPLISPDLQLSDSQGALLTVGYTLLYALALIPAGYLADKADRPRLLAAGLALWSVLTMAASKVTTFQELLLLRVGFAAAQATQNPICFSLIPELFPRERTTAMAAYNSAIYMGRALSFAAVIIAGQLGVTHSTAESVGVQLVPLDAVDLSHVSILYTQGEMAAITPIYDYNFQVVFTELAESSWRTLLFWLGPPGLVVAGLALLTLAEPRKAQGNPLAALLAYFRPSAPAQQTIEELSAQQYAKTLTAAQARAERKAAMLKKAEEEDKRNSDMWASVRKLVKLPSFQAVTASAAMNDVGSWALVSFQATFYSRVYDLGPDVYAPALAAVLPIGGIIGGVTGGLAGDWLSKRGGRQWLTAGATVAAAPVLVANLMAPDYHQSLAALLVGFALSEMWRAPAAIMIRDVSPPNLGSTGSAVHLCVRNLIGGLGPLAVAGLEEKAYPG</sequence>
<accession>A0ABR2YWZ2</accession>
<dbReference type="SUPFAM" id="SSF103473">
    <property type="entry name" value="MFS general substrate transporter"/>
    <property type="match status" value="1"/>
</dbReference>
<evidence type="ECO:0000256" key="4">
    <source>
        <dbReference type="ARBA" id="ARBA00022989"/>
    </source>
</evidence>
<comment type="caution">
    <text evidence="9">The sequence shown here is derived from an EMBL/GenBank/DDBJ whole genome shotgun (WGS) entry which is preliminary data.</text>
</comment>
<feature type="domain" description="Major facilitator superfamily (MFS) profile" evidence="8">
    <location>
        <begin position="49"/>
        <end position="514"/>
    </location>
</feature>
<dbReference type="Pfam" id="PF07690">
    <property type="entry name" value="MFS_1"/>
    <property type="match status" value="2"/>
</dbReference>
<dbReference type="PROSITE" id="PS50850">
    <property type="entry name" value="MFS"/>
    <property type="match status" value="1"/>
</dbReference>
<protein>
    <recommendedName>
        <fullName evidence="8">Major facilitator superfamily (MFS) profile domain-containing protein</fullName>
    </recommendedName>
</protein>
<keyword evidence="3 7" id="KW-0812">Transmembrane</keyword>
<evidence type="ECO:0000256" key="2">
    <source>
        <dbReference type="ARBA" id="ARBA00022448"/>
    </source>
</evidence>
<evidence type="ECO:0000256" key="1">
    <source>
        <dbReference type="ARBA" id="ARBA00004141"/>
    </source>
</evidence>
<feature type="transmembrane region" description="Helical" evidence="7">
    <location>
        <begin position="426"/>
        <end position="445"/>
    </location>
</feature>